<dbReference type="InterPro" id="IPR002931">
    <property type="entry name" value="Transglutaminase-like"/>
</dbReference>
<dbReference type="NCBIfam" id="TIGR01643">
    <property type="entry name" value="YD_repeat_2x"/>
    <property type="match status" value="3"/>
</dbReference>
<dbReference type="Proteomes" id="UP000663090">
    <property type="component" value="Chromosome"/>
</dbReference>
<reference evidence="6 7" key="1">
    <citation type="submission" date="2021-02" db="EMBL/GenBank/DDBJ databases">
        <title>De Novo genome assembly of isolated myxobacteria.</title>
        <authorList>
            <person name="Stevens D.C."/>
        </authorList>
    </citation>
    <scope>NUCLEOTIDE SEQUENCE [LARGE SCALE GENOMIC DNA]</scope>
    <source>
        <strain evidence="6 7">SCHIC003</strain>
    </source>
</reference>
<feature type="domain" description="Teneurin-like YD-shell" evidence="5">
    <location>
        <begin position="3279"/>
        <end position="3459"/>
    </location>
</feature>
<evidence type="ECO:0000256" key="1">
    <source>
        <dbReference type="ARBA" id="ARBA00022737"/>
    </source>
</evidence>
<dbReference type="RefSeq" id="WP_206717320.1">
    <property type="nucleotide sequence ID" value="NZ_CP071091.1"/>
</dbReference>
<dbReference type="InterPro" id="IPR045351">
    <property type="entry name" value="DUF6531"/>
</dbReference>
<feature type="domain" description="DUF6531" evidence="4">
    <location>
        <begin position="1567"/>
        <end position="1622"/>
    </location>
</feature>
<dbReference type="Gene3D" id="3.10.620.30">
    <property type="match status" value="1"/>
</dbReference>
<dbReference type="SUPFAM" id="SSF54001">
    <property type="entry name" value="Cysteine proteinases"/>
    <property type="match status" value="1"/>
</dbReference>
<evidence type="ECO:0000313" key="6">
    <source>
        <dbReference type="EMBL" id="QSQ15624.1"/>
    </source>
</evidence>
<name>A0ABX7NB49_9BACT</name>
<dbReference type="Pfam" id="PF05593">
    <property type="entry name" value="RHS_repeat"/>
    <property type="match status" value="4"/>
</dbReference>
<keyword evidence="7" id="KW-1185">Reference proteome</keyword>
<feature type="domain" description="Transglutaminase-like" evidence="3">
    <location>
        <begin position="241"/>
        <end position="391"/>
    </location>
</feature>
<dbReference type="Pfam" id="PF20148">
    <property type="entry name" value="DUF6531"/>
    <property type="match status" value="1"/>
</dbReference>
<dbReference type="InterPro" id="IPR056823">
    <property type="entry name" value="TEN-like_YD-shell"/>
</dbReference>
<dbReference type="PANTHER" id="PTHR32305:SF17">
    <property type="entry name" value="TRNA NUCLEASE WAPA"/>
    <property type="match status" value="1"/>
</dbReference>
<keyword evidence="1" id="KW-0677">Repeat</keyword>
<proteinExistence type="predicted"/>
<evidence type="ECO:0000313" key="7">
    <source>
        <dbReference type="Proteomes" id="UP000663090"/>
    </source>
</evidence>
<organism evidence="6 7">
    <name type="scientific">Myxococcus landrumensis</name>
    <dbReference type="NCBI Taxonomy" id="2813577"/>
    <lineage>
        <taxon>Bacteria</taxon>
        <taxon>Pseudomonadati</taxon>
        <taxon>Myxococcota</taxon>
        <taxon>Myxococcia</taxon>
        <taxon>Myxococcales</taxon>
        <taxon>Cystobacterineae</taxon>
        <taxon>Myxococcaceae</taxon>
        <taxon>Myxococcus</taxon>
    </lineage>
</organism>
<evidence type="ECO:0000259" key="3">
    <source>
        <dbReference type="Pfam" id="PF01841"/>
    </source>
</evidence>
<dbReference type="InterPro" id="IPR006530">
    <property type="entry name" value="YD"/>
</dbReference>
<gene>
    <name evidence="6" type="ORF">JY572_06050</name>
</gene>
<dbReference type="Gene3D" id="2.180.10.10">
    <property type="entry name" value="RHS repeat-associated core"/>
    <property type="match status" value="7"/>
</dbReference>
<accession>A0ABX7NB49</accession>
<dbReference type="InterPro" id="IPR038765">
    <property type="entry name" value="Papain-like_cys_pep_sf"/>
</dbReference>
<evidence type="ECO:0000256" key="2">
    <source>
        <dbReference type="SAM" id="Coils"/>
    </source>
</evidence>
<sequence>MPVIISSPVAPEDSIDWAGLKARTETVNAQRRLHEEQTRRVARGSELSRELESVVAHVGPPLGFWERVFHWPEGLEPTRRQEVDAALTRAEKLLEQNRQASLRQLTEAEEVLAPRKSVVAEQVEQRRAELAARVEPTLVEVRELRTMLSSPRESLREQSVAYLQQRLYTDAPTRLEKLQAALREWGASRPIPVLGSELTYVESSLTPSALATDQTVPAFLAGPLVLPALEDSSAGQEVELSAEVKTQAQKLGNAKAIYDFVKNEFDLDWYHGSMKGSTETLRQKRGNDADLSTLLIALFRAREIPARYVRGTVKLPLFRVADLMGLLTGPEVDAAYAAKGDSAPLPEVIEQRVLQGLSASGIPYETVKGSGRVVAVKLAHVWVEAWLPYADYRGAGGGTGMKQWLALDVAIPGTAKYAATPPSVDVLGEMGVGAEGFTESYLAQNGPQSPLQFYRARVEDFLTTQRPGTTYEQVLRTVQRRAEQLPFFPGTLPYEVVSVQSESPFLPETARQRLRVTASDAAGVFLEVTLPLHQVAGHRTVFTYRPATAEDEQVVQRSGGLYRAPAAVVRVLPELRVDGNEKALGSRSVGLGVEHTWAVELLLPEGATRRLENRIIAGNLVALGVGSPGNAYSPVLLDVDDVRDGDAPRFLYERAAAYVNAWTAGERELARLLQVVPIHPTASVVLVQNQLEVEQTLGVPQRLIWKGLEVDADLRTMTPLELIAGRGKALFRMAGYEGSYQEARVLTEGTREDAVAAATVLQRAHAQGIPVLSITQANAATELARLMGTAEVRRDVEDLIARGWEVRIPEVPLQLRDWTGTGYIARNPTTEEGGYFLSGRLSGGQTIVSPGSWLDAALVEQLEGPDAPRSTDDTSRIAYLLKVPGTDFQELEVGSAGAMPLAVYVTTSEGVPVSDASVTFRPHTQSNEAIPRFATVEAPGTPLASVTVKTDRTGRARALVIPDSDIRRWAIEVPVAPTPTNPRPASQLWGFNEVMAQTANGDVTLVLANPFTVLGKPGPLARIQTEGVPRVERTIAGIETGHAMTAKAADKFGNPLANVSVTWSGTPATGRFFNPAVVPPGQTQVLNSPGVSPTLTLETPTLGTVLAGYVPGAAPGDYVVSATAQAPTGPVSASYVVEALLPPVSENRMRYALSLETLGARFSGVFGGDFPEPLVAQVLRIAENGTAWAPVKGDEPDIANVQVRIRVASETATLSDVTMKPMSLSTTGGGIDDDQRVVFWPRYLVRNGQQYIYVNASVVERTERGDWPAPVNPSGVVYWFGSKESKVQVRTGAEGTDPVASPCSGASVDDGFARLSVSNPAGYPLYVRFIEKTDVDGETLLGEGVMAGRPTHPNDASLFELLPSTNQTINLPLRPGTHGGEIRVEVHSIRFSQSNDATEVVGQGVVRVAAAGSRLLANGSELGAKVILPVRNFESAATPSGTDVVSTTATERPILVPAQLEFCAGDEGDVTVASGTTLLGRGRLVRGAQGGLEIQPVDGNVPPPALVSGLGVLRIQVPPGDPAGQEVRVDFVPKATPATTQTQRLTLKTSVEDAGAMPVGHTFVKDVSVVDGHLVKQFEDLRVPGRGPPLAFSRSYSSQGFESGPLGRGWTHSYRSFVVPDSRSGEFRYMVVGGEGSGQVFTCNGATPCAAQRGFHGTFRKETVSVGGTSQEQLVFRSLGGTEYRYGQADASVQPPRHRLISVTDAAGQRVTFEYGGVDVDGEVTRVYMAGGRRFLQLGYMRPPGATSTLLSNVELMANPYAPAPVPADGTLTSLGVCISYGYDRRLNLASVRRLDGSCSAAGVPILREETFAYVDSFDERLRSNLAAYTDANGNTTQYEYYAQTEVLPGEAEFLRFGDKRERVKRVLEREGATTEFVYALTPNTEPVFGQPIRTYATRVKGPRPGVPETVYRLDPYGAAVQVERPLNPSLVARTRTLWDPIHVRKAREEDARGRVVRYRYDDFGNMVERRTETPVLAASGDDVVATEPVRDAQGQPVTAVVERWAYDPAFGIPTCHIDAEGRVTRITVDSMGVDPRTGTPSGTGLPLATRALANTVASSLLTGESGCLDLAGTVATSPQDIVTGQRYCDVPGGSCPTGALKGDVSAVIDGNGHAVSVLSYDVWGHVAWKRLPTSEGRFVEATYGYDARGRLEDESDTQGHKTHRDFDGLDRVLRHERRNTKGSGVTTEFQYYAGGQLKEETNGLGLTRRVTLDGLNRIQSVTESGGALASSLETTYAYDEAGNRTGTVDRRGVSTQTTYDFGDRPTLVRVSVAPEDLSRFQAQGGALTQVGQAGVVAQYGYDAAGNRVWEEDKHGFRTESRLDSLYRVVGVRAPEVPAESLTASLPRRYEVTRRFDRVGNLLSETDGNSHTTTYGYDFANRRTSTVDAVGREERRVYDGNGNVSLLENRQGTTPQLSRTTTYDGLNRALSVTEVVARGSGASPVDWTYTQASRYDDAQHQVHTRDRRGFVTTVRLDDLDRVITQVVDDSGGPLTRTPDDARVGPALGLTTRYEYDANGNRNVVVDALGRRTEEDFDGLNRRTLRRLPMGVTESFTYNGEGHVVALVDGRGIQRKAFFDALGRPTRDVLVESISANGQELTRTTRAYVDVPDSGLVRVEVTDARNHVTRRYLDALGREVRTVDALGHARETRFDHVNKREERDRKGYVTTYAYDAVNRLRFQRDFDLQATSAVYTQSQEYDDGAMTQTLRDRRGVATDVRYLDGLGRVERTVRTDGADTQTNETRYDANGQAIRMTDANGHITESVYDGAGRLLEVTQGLGTAEAARSTSKYDAVGNVLEMKNARVTGVAYDVRSTYDDLNRAVRSEDALGHVTTRAFDETGNKECEKRPLGGATLAHNAASGLTVAAVKGHACIGGFVTRYAYDEEGKLLSVEDALGSVYSFIYDAQRSLVAKQDANGNLTTYANDALDRRTDEYQHLDAHLRLTPQQRGSVPGEEGTNTLHWHVGYDEEGNISSRQDAEGQMTVEVHGVLHRLEARTFLNHKQPRELPSVDGEDYAYDGNGNVTSVVQTKQTSTGTVVETTVRTFDGLDRMKEELRYDGKRVSYEYDAKGNRQRVEDADSVATVYTYDALDRVRTATLNASATTYAYWPDGLLKGIRYPNGAEERRCYDASGRVTDILTAKGTVSDVCGTAATVVSRYGYGYDANGNRMSQIEQRTSPTTQTLGATESTTYGYDALDRLVGVKYPDGQAALYRMDAVGNRVGERRAPVSAVGGLTAAAFFALATADVVSDVSTSFDRADRAHSQADAKDSSRTVTMTWDNNGNLVARQNQAGTRLLSWDIRNTLTVVHEGGTEVGRYDYDTNLHRTKRRTATANVEYVLDDAFVLQEADATQASHPTTRRYHYGKGPLAVSEVAATTTSFLGADALGSATDAISTAGRVVAARQYDAWGNHRNGTAPSAGDFKLGFTGHQYDTETGLTYARARYYDADLGAFISRDAYEGTLGDAPSLHRFVYVKNNPLRYTDPSGHVGLGDSARFDAQLEANTKVIQACARMGDCRERDALVAGFAGAAVIGVGGIVIPAVAPSLAAATGIGTVGPIILETGLDTVGVAAGTYGCGVYQDPSACRDALLSGVDLLTGPFTPLAEESLARRMASGFRRTPRLPATSPVEEIGHATQGATTVVESSSGSVVRTPFASTRRADDDGPHDDYVRATKQALSKELRGRTPEANQVADLLEGKVAPGEETKFKFAPQKVLDDKAREIGGEPGVRAFAYDDSVYVATTQAKGGPAYVHLGDVLHEGVHQIDFMRNLSQDGMRFARRRQALVDGQMTPVEGRIRARALELRAYRAEEALRQEMGLPKLFSSDIALRRFVIKNYSPVYREQ</sequence>
<dbReference type="InterPro" id="IPR031325">
    <property type="entry name" value="RHS_repeat"/>
</dbReference>
<dbReference type="InterPro" id="IPR022385">
    <property type="entry name" value="Rhs_assc_core"/>
</dbReference>
<protein>
    <submittedName>
        <fullName evidence="6">Uncharacterized protein</fullName>
    </submittedName>
</protein>
<feature type="coiled-coil region" evidence="2">
    <location>
        <begin position="83"/>
        <end position="111"/>
    </location>
</feature>
<dbReference type="InterPro" id="IPR050708">
    <property type="entry name" value="T6SS_VgrG/RHS"/>
</dbReference>
<dbReference type="PANTHER" id="PTHR32305">
    <property type="match status" value="1"/>
</dbReference>
<dbReference type="NCBIfam" id="TIGR03696">
    <property type="entry name" value="Rhs_assc_core"/>
    <property type="match status" value="1"/>
</dbReference>
<dbReference type="Pfam" id="PF01841">
    <property type="entry name" value="Transglut_core"/>
    <property type="match status" value="1"/>
</dbReference>
<keyword evidence="2" id="KW-0175">Coiled coil</keyword>
<dbReference type="EMBL" id="CP071091">
    <property type="protein sequence ID" value="QSQ15624.1"/>
    <property type="molecule type" value="Genomic_DNA"/>
</dbReference>
<evidence type="ECO:0000259" key="5">
    <source>
        <dbReference type="Pfam" id="PF25023"/>
    </source>
</evidence>
<evidence type="ECO:0000259" key="4">
    <source>
        <dbReference type="Pfam" id="PF20148"/>
    </source>
</evidence>
<dbReference type="Pfam" id="PF25023">
    <property type="entry name" value="TEN_YD-shell"/>
    <property type="match status" value="1"/>
</dbReference>